<dbReference type="Gene3D" id="1.20.1280.50">
    <property type="match status" value="1"/>
</dbReference>
<dbReference type="SUPFAM" id="SSF81383">
    <property type="entry name" value="F-box domain"/>
    <property type="match status" value="1"/>
</dbReference>
<sequence length="278" mass="31996">MTSLPKDVIVNCASYLNVQDLGASFALVCRRFRTVHEDAARKSFQEATEEERGQISRYESRPLSLLRELQRLRSPLRFDQILGGGLNCPDDRNRSIVAIQNGHHESTVLSDHVMHTGRHFVTYEFNGWADNDIEIGIVRPMRGLHNQLNSGHNFCPLYNWKRKTRSKISSYRNDSWQNGIIGYLFNASNDYRRIMHRSVGIVHASQRTYRWNDVDRLANNEVSKIESCSISDGHNGYKMVRCLFCWISTGVSFCCINPDKCKGRLFQDFKGLFAGQQL</sequence>
<dbReference type="EMBL" id="AGNL01010840">
    <property type="protein sequence ID" value="EJK68781.1"/>
    <property type="molecule type" value="Genomic_DNA"/>
</dbReference>
<dbReference type="InterPro" id="IPR001810">
    <property type="entry name" value="F-box_dom"/>
</dbReference>
<dbReference type="Proteomes" id="UP000266841">
    <property type="component" value="Unassembled WGS sequence"/>
</dbReference>
<dbReference type="PROSITE" id="PS50181">
    <property type="entry name" value="FBOX"/>
    <property type="match status" value="1"/>
</dbReference>
<comment type="caution">
    <text evidence="2">The sequence shown here is derived from an EMBL/GenBank/DDBJ whole genome shotgun (WGS) entry which is preliminary data.</text>
</comment>
<evidence type="ECO:0000313" key="2">
    <source>
        <dbReference type="EMBL" id="EJK68781.1"/>
    </source>
</evidence>
<dbReference type="CDD" id="cd09917">
    <property type="entry name" value="F-box_SF"/>
    <property type="match status" value="1"/>
</dbReference>
<dbReference type="AlphaFoldDB" id="K0T660"/>
<proteinExistence type="predicted"/>
<accession>K0T660</accession>
<gene>
    <name evidence="2" type="ORF">THAOC_10010</name>
</gene>
<dbReference type="InterPro" id="IPR036047">
    <property type="entry name" value="F-box-like_dom_sf"/>
</dbReference>
<reference evidence="2 3" key="1">
    <citation type="journal article" date="2012" name="Genome Biol.">
        <title>Genome and low-iron response of an oceanic diatom adapted to chronic iron limitation.</title>
        <authorList>
            <person name="Lommer M."/>
            <person name="Specht M."/>
            <person name="Roy A.S."/>
            <person name="Kraemer L."/>
            <person name="Andreson R."/>
            <person name="Gutowska M.A."/>
            <person name="Wolf J."/>
            <person name="Bergner S.V."/>
            <person name="Schilhabel M.B."/>
            <person name="Klostermeier U.C."/>
            <person name="Beiko R.G."/>
            <person name="Rosenstiel P."/>
            <person name="Hippler M."/>
            <person name="Laroche J."/>
        </authorList>
    </citation>
    <scope>NUCLEOTIDE SEQUENCE [LARGE SCALE GENOMIC DNA]</scope>
    <source>
        <strain evidence="2 3">CCMP1005</strain>
    </source>
</reference>
<evidence type="ECO:0000313" key="3">
    <source>
        <dbReference type="Proteomes" id="UP000266841"/>
    </source>
</evidence>
<evidence type="ECO:0000259" key="1">
    <source>
        <dbReference type="PROSITE" id="PS50181"/>
    </source>
</evidence>
<name>K0T660_THAOC</name>
<feature type="domain" description="F-box" evidence="1">
    <location>
        <begin position="1"/>
        <end position="47"/>
    </location>
</feature>
<organism evidence="2 3">
    <name type="scientific">Thalassiosira oceanica</name>
    <name type="common">Marine diatom</name>
    <dbReference type="NCBI Taxonomy" id="159749"/>
    <lineage>
        <taxon>Eukaryota</taxon>
        <taxon>Sar</taxon>
        <taxon>Stramenopiles</taxon>
        <taxon>Ochrophyta</taxon>
        <taxon>Bacillariophyta</taxon>
        <taxon>Coscinodiscophyceae</taxon>
        <taxon>Thalassiosirophycidae</taxon>
        <taxon>Thalassiosirales</taxon>
        <taxon>Thalassiosiraceae</taxon>
        <taxon>Thalassiosira</taxon>
    </lineage>
</organism>
<protein>
    <recommendedName>
        <fullName evidence="1">F-box domain-containing protein</fullName>
    </recommendedName>
</protein>
<keyword evidence="3" id="KW-1185">Reference proteome</keyword>